<dbReference type="EC" id="4.2.1.46" evidence="4 7"/>
<gene>
    <name evidence="9" type="ORF">A2898_02970</name>
</gene>
<protein>
    <recommendedName>
        <fullName evidence="4 7">dTDP-glucose 4,6-dehydratase</fullName>
        <ecNumber evidence="4 7">4.2.1.46</ecNumber>
    </recommendedName>
</protein>
<name>A0A1G2B7A1_9BACT</name>
<evidence type="ECO:0000256" key="1">
    <source>
        <dbReference type="ARBA" id="ARBA00001539"/>
    </source>
</evidence>
<evidence type="ECO:0000256" key="3">
    <source>
        <dbReference type="ARBA" id="ARBA00008178"/>
    </source>
</evidence>
<evidence type="ECO:0000256" key="6">
    <source>
        <dbReference type="ARBA" id="ARBA00023239"/>
    </source>
</evidence>
<comment type="catalytic activity">
    <reaction evidence="1 7">
        <text>dTDP-alpha-D-glucose = dTDP-4-dehydro-6-deoxy-alpha-D-glucose + H2O</text>
        <dbReference type="Rhea" id="RHEA:17221"/>
        <dbReference type="ChEBI" id="CHEBI:15377"/>
        <dbReference type="ChEBI" id="CHEBI:57477"/>
        <dbReference type="ChEBI" id="CHEBI:57649"/>
        <dbReference type="EC" id="4.2.1.46"/>
    </reaction>
</comment>
<dbReference type="InterPro" id="IPR005888">
    <property type="entry name" value="dTDP_Gluc_deHydtase"/>
</dbReference>
<dbReference type="Gene3D" id="3.90.25.10">
    <property type="entry name" value="UDP-galactose 4-epimerase, domain 1"/>
    <property type="match status" value="1"/>
</dbReference>
<evidence type="ECO:0000313" key="10">
    <source>
        <dbReference type="Proteomes" id="UP000179164"/>
    </source>
</evidence>
<evidence type="ECO:0000256" key="5">
    <source>
        <dbReference type="ARBA" id="ARBA00023027"/>
    </source>
</evidence>
<dbReference type="InterPro" id="IPR036291">
    <property type="entry name" value="NAD(P)-bd_dom_sf"/>
</dbReference>
<evidence type="ECO:0000256" key="2">
    <source>
        <dbReference type="ARBA" id="ARBA00001911"/>
    </source>
</evidence>
<reference evidence="9 10" key="1">
    <citation type="journal article" date="2016" name="Nat. Commun.">
        <title>Thousands of microbial genomes shed light on interconnected biogeochemical processes in an aquifer system.</title>
        <authorList>
            <person name="Anantharaman K."/>
            <person name="Brown C.T."/>
            <person name="Hug L.A."/>
            <person name="Sharon I."/>
            <person name="Castelle C.J."/>
            <person name="Probst A.J."/>
            <person name="Thomas B.C."/>
            <person name="Singh A."/>
            <person name="Wilkins M.J."/>
            <person name="Karaoz U."/>
            <person name="Brodie E.L."/>
            <person name="Williams K.H."/>
            <person name="Hubbard S.S."/>
            <person name="Banfield J.F."/>
        </authorList>
    </citation>
    <scope>NUCLEOTIDE SEQUENCE [LARGE SCALE GENOMIC DNA]</scope>
</reference>
<evidence type="ECO:0000313" key="9">
    <source>
        <dbReference type="EMBL" id="OGY85064.1"/>
    </source>
</evidence>
<dbReference type="InterPro" id="IPR016040">
    <property type="entry name" value="NAD(P)-bd_dom"/>
</dbReference>
<evidence type="ECO:0000259" key="8">
    <source>
        <dbReference type="Pfam" id="PF16363"/>
    </source>
</evidence>
<dbReference type="AlphaFoldDB" id="A0A1G2B7A1"/>
<dbReference type="Gene3D" id="3.40.50.720">
    <property type="entry name" value="NAD(P)-binding Rossmann-like Domain"/>
    <property type="match status" value="1"/>
</dbReference>
<accession>A0A1G2B7A1</accession>
<dbReference type="STRING" id="1798543.A2898_02970"/>
<dbReference type="Pfam" id="PF16363">
    <property type="entry name" value="GDP_Man_Dehyd"/>
    <property type="match status" value="1"/>
</dbReference>
<comment type="caution">
    <text evidence="9">The sequence shown here is derived from an EMBL/GenBank/DDBJ whole genome shotgun (WGS) entry which is preliminary data.</text>
</comment>
<comment type="similarity">
    <text evidence="3 7">Belongs to the NAD(P)-dependent epimerase/dehydratase family. dTDP-glucose dehydratase subfamily.</text>
</comment>
<keyword evidence="6 7" id="KW-0456">Lyase</keyword>
<dbReference type="NCBIfam" id="TIGR01181">
    <property type="entry name" value="dTDP_gluc_dehyt"/>
    <property type="match status" value="1"/>
</dbReference>
<dbReference type="Proteomes" id="UP000179164">
    <property type="component" value="Unassembled WGS sequence"/>
</dbReference>
<dbReference type="EMBL" id="MHKE01000002">
    <property type="protein sequence ID" value="OGY85064.1"/>
    <property type="molecule type" value="Genomic_DNA"/>
</dbReference>
<keyword evidence="5" id="KW-0520">NAD</keyword>
<feature type="domain" description="NAD(P)-binding" evidence="8">
    <location>
        <begin position="4"/>
        <end position="302"/>
    </location>
</feature>
<proteinExistence type="inferred from homology"/>
<dbReference type="GO" id="GO:0008460">
    <property type="term" value="F:dTDP-glucose 4,6-dehydratase activity"/>
    <property type="evidence" value="ECO:0007669"/>
    <property type="project" value="UniProtKB-EC"/>
</dbReference>
<sequence>MRLLVTGGAGFMGSNFIRFILSKYKEYEVVNLDKLTYAGNLDNLKDIEDNPRYSFVKGDIADPKIVSEVVPGVDAILNYAAETHVDRSIMWARDFAVTDVIGTLTLLEAVNTYKIPVMVQISTDEVFGSTEKGVFAEESPFLPNSPYSASKAGGDLMCRAFLKTYSTPVIVTHSVNFYGPYQYPEKVIPLFVTNLIEGKKVPLYGKGLNRRQWIYTEDHCRAVDVILHKGVAGEVYNITTGDEISNIELTKQILGELGKDKDSIEYVKDRPGHDFRYALTNDRLQDLGWSPETSFTEGVKKTVAWYRDNEWWWKKLKDAKYQEYYSKQYTER</sequence>
<evidence type="ECO:0000256" key="4">
    <source>
        <dbReference type="ARBA" id="ARBA00011990"/>
    </source>
</evidence>
<dbReference type="PANTHER" id="PTHR43000">
    <property type="entry name" value="DTDP-D-GLUCOSE 4,6-DEHYDRATASE-RELATED"/>
    <property type="match status" value="1"/>
</dbReference>
<evidence type="ECO:0000256" key="7">
    <source>
        <dbReference type="RuleBase" id="RU004473"/>
    </source>
</evidence>
<dbReference type="SUPFAM" id="SSF51735">
    <property type="entry name" value="NAD(P)-binding Rossmann-fold domains"/>
    <property type="match status" value="1"/>
</dbReference>
<comment type="cofactor">
    <cofactor evidence="2 7">
        <name>NAD(+)</name>
        <dbReference type="ChEBI" id="CHEBI:57540"/>
    </cofactor>
</comment>
<organism evidence="9 10">
    <name type="scientific">Candidatus Kerfeldbacteria bacterium RIFCSPLOWO2_01_FULL_48_11</name>
    <dbReference type="NCBI Taxonomy" id="1798543"/>
    <lineage>
        <taxon>Bacteria</taxon>
        <taxon>Candidatus Kerfeldiibacteriota</taxon>
    </lineage>
</organism>
<dbReference type="FunFam" id="3.40.50.720:FF:000304">
    <property type="entry name" value="UDP-glucose 4,6-dehydratase"/>
    <property type="match status" value="1"/>
</dbReference>
<dbReference type="GO" id="GO:0009225">
    <property type="term" value="P:nucleotide-sugar metabolic process"/>
    <property type="evidence" value="ECO:0007669"/>
    <property type="project" value="InterPro"/>
</dbReference>
<dbReference type="CDD" id="cd05246">
    <property type="entry name" value="dTDP_GD_SDR_e"/>
    <property type="match status" value="1"/>
</dbReference>